<dbReference type="GO" id="GO:0005198">
    <property type="term" value="F:structural molecule activity"/>
    <property type="evidence" value="ECO:0007669"/>
    <property type="project" value="UniProtKB-UniRule"/>
</dbReference>
<evidence type="ECO:0000256" key="1">
    <source>
        <dbReference type="ARBA" id="ARBA00004117"/>
    </source>
</evidence>
<evidence type="ECO:0000256" key="5">
    <source>
        <dbReference type="NCBIfam" id="TIGR00205"/>
    </source>
</evidence>
<keyword evidence="7" id="KW-1185">Reference proteome</keyword>
<dbReference type="EMBL" id="JAGSOJ010000007">
    <property type="protein sequence ID" value="MCM1992645.1"/>
    <property type="molecule type" value="Genomic_DNA"/>
</dbReference>
<evidence type="ECO:0000313" key="6">
    <source>
        <dbReference type="EMBL" id="MCM1992645.1"/>
    </source>
</evidence>
<reference evidence="6" key="2">
    <citation type="submission" date="2021-04" db="EMBL/GenBank/DDBJ databases">
        <authorList>
            <person name="Dong X."/>
        </authorList>
    </citation>
    <scope>NUCLEOTIDE SEQUENCE</scope>
    <source>
        <strain evidence="6">ZWT</strain>
    </source>
</reference>
<dbReference type="PANTHER" id="PTHR34653:SF1">
    <property type="entry name" value="FLAGELLAR HOOK-BASAL BODY COMPLEX PROTEIN FLIE"/>
    <property type="match status" value="1"/>
</dbReference>
<reference evidence="6" key="1">
    <citation type="journal article" date="2021" name="mSystems">
        <title>Bacteria and Archaea Synergistically Convert Glycine Betaine to Biogenic Methane in the Formosa Cold Seep of the South China Sea.</title>
        <authorList>
            <person name="Li L."/>
            <person name="Zhang W."/>
            <person name="Zhang S."/>
            <person name="Song L."/>
            <person name="Sun Q."/>
            <person name="Zhang H."/>
            <person name="Xiang H."/>
            <person name="Dong X."/>
        </authorList>
    </citation>
    <scope>NUCLEOTIDE SEQUENCE</scope>
    <source>
        <strain evidence="6">ZWT</strain>
    </source>
</reference>
<evidence type="ECO:0000313" key="7">
    <source>
        <dbReference type="Proteomes" id="UP001056429"/>
    </source>
</evidence>
<name>A0A9J6PCG4_9CLOT</name>
<sequence>MNINSINSLQSFTLGNVEEKKEEKSIGFGEALKQQLDKVNEKQIQSEGMTEAFVKGEDVEIHEVMMSSKEAYLSMQLALEVKNKLVKAYQEFNQMQI</sequence>
<dbReference type="InterPro" id="IPR001624">
    <property type="entry name" value="FliE"/>
</dbReference>
<dbReference type="Pfam" id="PF02049">
    <property type="entry name" value="FliE"/>
    <property type="match status" value="1"/>
</dbReference>
<evidence type="ECO:0000256" key="2">
    <source>
        <dbReference type="ARBA" id="ARBA00009272"/>
    </source>
</evidence>
<dbReference type="GO" id="GO:0003774">
    <property type="term" value="F:cytoskeletal motor activity"/>
    <property type="evidence" value="ECO:0007669"/>
    <property type="project" value="InterPro"/>
</dbReference>
<proteinExistence type="inferred from homology"/>
<keyword evidence="6" id="KW-0282">Flagellum</keyword>
<keyword evidence="3 4" id="KW-0975">Bacterial flagellum</keyword>
<evidence type="ECO:0000256" key="3">
    <source>
        <dbReference type="ARBA" id="ARBA00023143"/>
    </source>
</evidence>
<dbReference type="GO" id="GO:0009425">
    <property type="term" value="C:bacterial-type flagellum basal body"/>
    <property type="evidence" value="ECO:0007669"/>
    <property type="project" value="UniProtKB-SubCell"/>
</dbReference>
<protein>
    <recommendedName>
        <fullName evidence="4 5">Flagellar hook-basal body complex protein FliE</fullName>
    </recommendedName>
</protein>
<accession>A0A9J6PCG4</accession>
<dbReference type="HAMAP" id="MF_00724">
    <property type="entry name" value="FliE"/>
    <property type="match status" value="1"/>
</dbReference>
<gene>
    <name evidence="4 6" type="primary">fliE</name>
    <name evidence="6" type="ORF">KDK92_23260</name>
</gene>
<dbReference type="RefSeq" id="WP_250861819.1">
    <property type="nucleotide sequence ID" value="NZ_JAGSOJ010000007.1"/>
</dbReference>
<keyword evidence="6" id="KW-0966">Cell projection</keyword>
<keyword evidence="6" id="KW-0969">Cilium</keyword>
<organism evidence="6 7">
    <name type="scientific">Oceanirhabdus seepicola</name>
    <dbReference type="NCBI Taxonomy" id="2828781"/>
    <lineage>
        <taxon>Bacteria</taxon>
        <taxon>Bacillati</taxon>
        <taxon>Bacillota</taxon>
        <taxon>Clostridia</taxon>
        <taxon>Eubacteriales</taxon>
        <taxon>Clostridiaceae</taxon>
        <taxon>Oceanirhabdus</taxon>
    </lineage>
</organism>
<dbReference type="Proteomes" id="UP001056429">
    <property type="component" value="Unassembled WGS sequence"/>
</dbReference>
<dbReference type="AlphaFoldDB" id="A0A9J6PCG4"/>
<dbReference type="PANTHER" id="PTHR34653">
    <property type="match status" value="1"/>
</dbReference>
<comment type="caution">
    <text evidence="6">The sequence shown here is derived from an EMBL/GenBank/DDBJ whole genome shotgun (WGS) entry which is preliminary data.</text>
</comment>
<evidence type="ECO:0000256" key="4">
    <source>
        <dbReference type="HAMAP-Rule" id="MF_00724"/>
    </source>
</evidence>
<dbReference type="GO" id="GO:0071973">
    <property type="term" value="P:bacterial-type flagellum-dependent cell motility"/>
    <property type="evidence" value="ECO:0007669"/>
    <property type="project" value="InterPro"/>
</dbReference>
<dbReference type="NCBIfam" id="TIGR00205">
    <property type="entry name" value="fliE"/>
    <property type="match status" value="1"/>
</dbReference>
<dbReference type="PRINTS" id="PR01006">
    <property type="entry name" value="FLGHOOKFLIE"/>
</dbReference>
<comment type="subcellular location">
    <subcellularLocation>
        <location evidence="1 4">Bacterial flagellum basal body</location>
    </subcellularLocation>
</comment>
<comment type="similarity">
    <text evidence="2 4">Belongs to the FliE family.</text>
</comment>